<evidence type="ECO:0000313" key="2">
    <source>
        <dbReference type="Proteomes" id="UP001054889"/>
    </source>
</evidence>
<gene>
    <name evidence="1" type="primary">gb21165</name>
    <name evidence="1" type="ORF">PR202_gb21165</name>
</gene>
<dbReference type="EMBL" id="BQKI01000084">
    <property type="protein sequence ID" value="GJN32647.1"/>
    <property type="molecule type" value="Genomic_DNA"/>
</dbReference>
<organism evidence="1 2">
    <name type="scientific">Eleusine coracana subsp. coracana</name>
    <dbReference type="NCBI Taxonomy" id="191504"/>
    <lineage>
        <taxon>Eukaryota</taxon>
        <taxon>Viridiplantae</taxon>
        <taxon>Streptophyta</taxon>
        <taxon>Embryophyta</taxon>
        <taxon>Tracheophyta</taxon>
        <taxon>Spermatophyta</taxon>
        <taxon>Magnoliopsida</taxon>
        <taxon>Liliopsida</taxon>
        <taxon>Poales</taxon>
        <taxon>Poaceae</taxon>
        <taxon>PACMAD clade</taxon>
        <taxon>Chloridoideae</taxon>
        <taxon>Cynodonteae</taxon>
        <taxon>Eleusininae</taxon>
        <taxon>Eleusine</taxon>
    </lineage>
</organism>
<reference evidence="1" key="1">
    <citation type="journal article" date="2018" name="DNA Res.">
        <title>Multiple hybrid de novo genome assembly of finger millet, an orphan allotetraploid crop.</title>
        <authorList>
            <person name="Hatakeyama M."/>
            <person name="Aluri S."/>
            <person name="Balachadran M.T."/>
            <person name="Sivarajan S.R."/>
            <person name="Patrignani A."/>
            <person name="Gruter S."/>
            <person name="Poveda L."/>
            <person name="Shimizu-Inatsugi R."/>
            <person name="Baeten J."/>
            <person name="Francoijs K.J."/>
            <person name="Nataraja K.N."/>
            <person name="Reddy Y.A.N."/>
            <person name="Phadnis S."/>
            <person name="Ravikumar R.L."/>
            <person name="Schlapbach R."/>
            <person name="Sreeman S.M."/>
            <person name="Shimizu K.K."/>
        </authorList>
    </citation>
    <scope>NUCLEOTIDE SEQUENCE</scope>
</reference>
<proteinExistence type="predicted"/>
<sequence>MAFANIKFRPGDKIFFGTISLVANQHGNLVKHECVAHSNATTTDQSNPAGRFLLGLDNAATAFQAETLLGGQLNVVRNAPIDNLSRFGLHYV</sequence>
<evidence type="ECO:0000313" key="1">
    <source>
        <dbReference type="EMBL" id="GJN32647.1"/>
    </source>
</evidence>
<name>A0AAV5FDD6_ELECO</name>
<dbReference type="Proteomes" id="UP001054889">
    <property type="component" value="Unassembled WGS sequence"/>
</dbReference>
<evidence type="ECO:0008006" key="3">
    <source>
        <dbReference type="Google" id="ProtNLM"/>
    </source>
</evidence>
<reference evidence="1" key="2">
    <citation type="submission" date="2021-12" db="EMBL/GenBank/DDBJ databases">
        <title>Resequencing data analysis of finger millet.</title>
        <authorList>
            <person name="Hatakeyama M."/>
            <person name="Aluri S."/>
            <person name="Balachadran M.T."/>
            <person name="Sivarajan S.R."/>
            <person name="Poveda L."/>
            <person name="Shimizu-Inatsugi R."/>
            <person name="Schlapbach R."/>
            <person name="Sreeman S.M."/>
            <person name="Shimizu K.K."/>
        </authorList>
    </citation>
    <scope>NUCLEOTIDE SEQUENCE</scope>
</reference>
<accession>A0AAV5FDD6</accession>
<comment type="caution">
    <text evidence="1">The sequence shown here is derived from an EMBL/GenBank/DDBJ whole genome shotgun (WGS) entry which is preliminary data.</text>
</comment>
<protein>
    <recommendedName>
        <fullName evidence="3">DUF2190 family protein</fullName>
    </recommendedName>
</protein>
<dbReference type="AlphaFoldDB" id="A0AAV5FDD6"/>
<keyword evidence="2" id="KW-1185">Reference proteome</keyword>